<feature type="transmembrane region" description="Helical" evidence="1">
    <location>
        <begin position="193"/>
        <end position="214"/>
    </location>
</feature>
<dbReference type="SMART" id="SM00240">
    <property type="entry name" value="FHA"/>
    <property type="match status" value="1"/>
</dbReference>
<feature type="transmembrane region" description="Helical" evidence="1">
    <location>
        <begin position="159"/>
        <end position="181"/>
    </location>
</feature>
<feature type="domain" description="FHA" evidence="2">
    <location>
        <begin position="26"/>
        <end position="76"/>
    </location>
</feature>
<dbReference type="CDD" id="cd00060">
    <property type="entry name" value="FHA"/>
    <property type="match status" value="1"/>
</dbReference>
<protein>
    <submittedName>
        <fullName evidence="3">FHA domain-containing protein</fullName>
    </submittedName>
</protein>
<evidence type="ECO:0000313" key="3">
    <source>
        <dbReference type="EMBL" id="QQG35224.1"/>
    </source>
</evidence>
<keyword evidence="1" id="KW-0812">Transmembrane</keyword>
<feature type="transmembrane region" description="Helical" evidence="1">
    <location>
        <begin position="125"/>
        <end position="147"/>
    </location>
</feature>
<gene>
    <name evidence="3" type="ORF">HYS17_06550</name>
</gene>
<name>A0A7T5UFI5_9BACT</name>
<evidence type="ECO:0000256" key="1">
    <source>
        <dbReference type="SAM" id="Phobius"/>
    </source>
</evidence>
<organism evidence="3 4">
    <name type="scientific">Micavibrio aeruginosavorus</name>
    <dbReference type="NCBI Taxonomy" id="349221"/>
    <lineage>
        <taxon>Bacteria</taxon>
        <taxon>Pseudomonadati</taxon>
        <taxon>Bdellovibrionota</taxon>
        <taxon>Bdellovibrionia</taxon>
        <taxon>Bdellovibrionales</taxon>
        <taxon>Pseudobdellovibrionaceae</taxon>
        <taxon>Micavibrio</taxon>
    </lineage>
</organism>
<dbReference type="SUPFAM" id="SSF49879">
    <property type="entry name" value="SMAD/FHA domain"/>
    <property type="match status" value="1"/>
</dbReference>
<dbReference type="InterPro" id="IPR008984">
    <property type="entry name" value="SMAD_FHA_dom_sf"/>
</dbReference>
<accession>A0A7T5UFI5</accession>
<keyword evidence="1" id="KW-0472">Membrane</keyword>
<dbReference type="EMBL" id="CP066681">
    <property type="protein sequence ID" value="QQG35224.1"/>
    <property type="molecule type" value="Genomic_DNA"/>
</dbReference>
<evidence type="ECO:0000259" key="2">
    <source>
        <dbReference type="PROSITE" id="PS50006"/>
    </source>
</evidence>
<feature type="transmembrane region" description="Helical" evidence="1">
    <location>
        <begin position="254"/>
        <end position="273"/>
    </location>
</feature>
<evidence type="ECO:0000313" key="4">
    <source>
        <dbReference type="Proteomes" id="UP000595362"/>
    </source>
</evidence>
<reference evidence="3 4" key="1">
    <citation type="submission" date="2020-07" db="EMBL/GenBank/DDBJ databases">
        <title>Huge and variable diversity of episymbiotic CPR bacteria and DPANN archaea in groundwater ecosystems.</title>
        <authorList>
            <person name="He C.Y."/>
            <person name="Keren R."/>
            <person name="Whittaker M."/>
            <person name="Farag I.F."/>
            <person name="Doudna J."/>
            <person name="Cate J.H.D."/>
            <person name="Banfield J.F."/>
        </authorList>
    </citation>
    <scope>NUCLEOTIDE SEQUENCE [LARGE SCALE GENOMIC DNA]</scope>
    <source>
        <strain evidence="3">NC_groundwater_70_Ag_B-0.1um_54_66</strain>
    </source>
</reference>
<dbReference type="Proteomes" id="UP000595362">
    <property type="component" value="Chromosome"/>
</dbReference>
<sequence length="313" mass="34581">MERVILEISHPYGASTERRVVSSGRVLIGRGYHCDIILDDPYVSEEHIEITLSAGERFLIADRGSVNGVFIGAKRLPAASSCLESGQEIKIGKTRIKIFSPHHIVHPARPHNFLSSVFQFCDRPLAGLLISVFSALFLVLLCALAESGDADFWKETAPGVGMGFFLCIWVVWAAMHLSLVIKHKKIMPWPRIISYLSALTLMTASFSILVAPYVEFYLLSPVPAMIFSGAAFLIFFLFFGYSFCMLCELPVKPVSFILSVVIVAALFLAIETIDVEYDSDPDFPETIITADIPLPSVQPLQGFIKGAFAEDSR</sequence>
<feature type="transmembrane region" description="Helical" evidence="1">
    <location>
        <begin position="226"/>
        <end position="247"/>
    </location>
</feature>
<dbReference type="Gene3D" id="2.60.200.20">
    <property type="match status" value="1"/>
</dbReference>
<proteinExistence type="predicted"/>
<dbReference type="Pfam" id="PF00498">
    <property type="entry name" value="FHA"/>
    <property type="match status" value="1"/>
</dbReference>
<dbReference type="PROSITE" id="PS50006">
    <property type="entry name" value="FHA_DOMAIN"/>
    <property type="match status" value="1"/>
</dbReference>
<dbReference type="AlphaFoldDB" id="A0A7T5UFI5"/>
<dbReference type="InterPro" id="IPR000253">
    <property type="entry name" value="FHA_dom"/>
</dbReference>
<keyword evidence="1" id="KW-1133">Transmembrane helix</keyword>